<proteinExistence type="predicted"/>
<keyword evidence="4 6" id="KW-1133">Transmembrane helix</keyword>
<evidence type="ECO:0000256" key="1">
    <source>
        <dbReference type="ARBA" id="ARBA00004477"/>
    </source>
</evidence>
<dbReference type="GO" id="GO:0070072">
    <property type="term" value="P:vacuolar proton-transporting V-type ATPase complex assembly"/>
    <property type="evidence" value="ECO:0007669"/>
    <property type="project" value="InterPro"/>
</dbReference>
<dbReference type="Pfam" id="PF11712">
    <property type="entry name" value="Vma12"/>
    <property type="match status" value="1"/>
</dbReference>
<evidence type="ECO:0000256" key="4">
    <source>
        <dbReference type="ARBA" id="ARBA00022989"/>
    </source>
</evidence>
<comment type="subcellular location">
    <subcellularLocation>
        <location evidence="1">Endoplasmic reticulum membrane</location>
        <topology evidence="1">Multi-pass membrane protein</topology>
    </subcellularLocation>
</comment>
<dbReference type="PANTHER" id="PTHR31394:SF1">
    <property type="entry name" value="TRANSMEMBRANE PROTEIN 199"/>
    <property type="match status" value="1"/>
</dbReference>
<evidence type="ECO:0000256" key="5">
    <source>
        <dbReference type="ARBA" id="ARBA00023136"/>
    </source>
</evidence>
<feature type="transmembrane region" description="Helical" evidence="6">
    <location>
        <begin position="148"/>
        <end position="167"/>
    </location>
</feature>
<dbReference type="InterPro" id="IPR021013">
    <property type="entry name" value="ATPase_Vma12"/>
</dbReference>
<keyword evidence="2 6" id="KW-0812">Transmembrane</keyword>
<accession>A0A7S2EMA6</accession>
<evidence type="ECO:0000256" key="2">
    <source>
        <dbReference type="ARBA" id="ARBA00022692"/>
    </source>
</evidence>
<dbReference type="PANTHER" id="PTHR31394">
    <property type="entry name" value="TRANSMEMBRANE PROTEIN 199"/>
    <property type="match status" value="1"/>
</dbReference>
<keyword evidence="5 6" id="KW-0472">Membrane</keyword>
<dbReference type="EMBL" id="HBGO01022564">
    <property type="protein sequence ID" value="CAD9345184.1"/>
    <property type="molecule type" value="Transcribed_RNA"/>
</dbReference>
<keyword evidence="3" id="KW-0256">Endoplasmic reticulum</keyword>
<protein>
    <submittedName>
        <fullName evidence="7">Uncharacterized protein</fullName>
    </submittedName>
</protein>
<evidence type="ECO:0000313" key="7">
    <source>
        <dbReference type="EMBL" id="CAD9345184.1"/>
    </source>
</evidence>
<feature type="transmembrane region" description="Helical" evidence="6">
    <location>
        <begin position="187"/>
        <end position="210"/>
    </location>
</feature>
<dbReference type="AlphaFoldDB" id="A0A7S2EMA6"/>
<sequence length="244" mass="27217">MTTATMKRFEGIKQTPETRSIIQRVLSRPSTLENDDAKTTLEQTSSIPDGEVLSLDVINAIRAIISSSDCAGSLSEEVEKALSKTSLVFSSPPPKDNKTDEEREKYAKRMARLRILAEEKNYRKLTKNIDKVVADDVTMKSMSYATSVGLNMIVAPISFGVFMYFFAGNIFGWMVDDEDGRTGKTDIKSVIAGVISGVIMLFIEMTLFVIRSHEMDASVRKKAKHSHTNPFGYHKERAKKTFTG</sequence>
<gene>
    <name evidence="7" type="ORF">OSIN01602_LOCUS12961</name>
</gene>
<evidence type="ECO:0000256" key="6">
    <source>
        <dbReference type="SAM" id="Phobius"/>
    </source>
</evidence>
<reference evidence="7" key="1">
    <citation type="submission" date="2021-01" db="EMBL/GenBank/DDBJ databases">
        <authorList>
            <person name="Corre E."/>
            <person name="Pelletier E."/>
            <person name="Niang G."/>
            <person name="Scheremetjew M."/>
            <person name="Finn R."/>
            <person name="Kale V."/>
            <person name="Holt S."/>
            <person name="Cochrane G."/>
            <person name="Meng A."/>
            <person name="Brown T."/>
            <person name="Cohen L."/>
        </authorList>
    </citation>
    <scope>NUCLEOTIDE SEQUENCE</scope>
    <source>
        <strain evidence="7">Grunow 1884</strain>
    </source>
</reference>
<organism evidence="7">
    <name type="scientific">Trieres chinensis</name>
    <name type="common">Marine centric diatom</name>
    <name type="synonym">Odontella sinensis</name>
    <dbReference type="NCBI Taxonomy" id="1514140"/>
    <lineage>
        <taxon>Eukaryota</taxon>
        <taxon>Sar</taxon>
        <taxon>Stramenopiles</taxon>
        <taxon>Ochrophyta</taxon>
        <taxon>Bacillariophyta</taxon>
        <taxon>Mediophyceae</taxon>
        <taxon>Biddulphiophycidae</taxon>
        <taxon>Eupodiscales</taxon>
        <taxon>Parodontellaceae</taxon>
        <taxon>Trieres</taxon>
    </lineage>
</organism>
<dbReference type="GO" id="GO:0005789">
    <property type="term" value="C:endoplasmic reticulum membrane"/>
    <property type="evidence" value="ECO:0007669"/>
    <property type="project" value="UniProtKB-SubCell"/>
</dbReference>
<name>A0A7S2EMA6_TRICV</name>
<evidence type="ECO:0000256" key="3">
    <source>
        <dbReference type="ARBA" id="ARBA00022824"/>
    </source>
</evidence>